<proteinExistence type="inferred from homology"/>
<dbReference type="PANTHER" id="PTHR13028:SF0">
    <property type="entry name" value="RRNA-PROCESSING PROTEIN EBP2-RELATED"/>
    <property type="match status" value="1"/>
</dbReference>
<dbReference type="GO" id="GO:0005730">
    <property type="term" value="C:nucleolus"/>
    <property type="evidence" value="ECO:0007669"/>
    <property type="project" value="UniProtKB-SubCell"/>
</dbReference>
<organism evidence="7 8">
    <name type="scientific">Mycena albidolilacea</name>
    <dbReference type="NCBI Taxonomy" id="1033008"/>
    <lineage>
        <taxon>Eukaryota</taxon>
        <taxon>Fungi</taxon>
        <taxon>Dikarya</taxon>
        <taxon>Basidiomycota</taxon>
        <taxon>Agaricomycotina</taxon>
        <taxon>Agaricomycetes</taxon>
        <taxon>Agaricomycetidae</taxon>
        <taxon>Agaricales</taxon>
        <taxon>Marasmiineae</taxon>
        <taxon>Mycenaceae</taxon>
        <taxon>Mycena</taxon>
    </lineage>
</organism>
<feature type="compositionally biased region" description="Gly residues" evidence="6">
    <location>
        <begin position="424"/>
        <end position="456"/>
    </location>
</feature>
<dbReference type="Pfam" id="PF05890">
    <property type="entry name" value="Ebp2"/>
    <property type="match status" value="1"/>
</dbReference>
<keyword evidence="4" id="KW-0175">Coiled coil</keyword>
<evidence type="ECO:0000256" key="5">
    <source>
        <dbReference type="ARBA" id="ARBA00023242"/>
    </source>
</evidence>
<comment type="subcellular location">
    <subcellularLocation>
        <location evidence="1">Nucleus</location>
        <location evidence="1">Nucleolus</location>
    </subcellularLocation>
</comment>
<keyword evidence="8" id="KW-1185">Reference proteome</keyword>
<evidence type="ECO:0000256" key="4">
    <source>
        <dbReference type="ARBA" id="ARBA00023054"/>
    </source>
</evidence>
<feature type="region of interest" description="Disordered" evidence="6">
    <location>
        <begin position="307"/>
        <end position="337"/>
    </location>
</feature>
<feature type="compositionally biased region" description="Basic and acidic residues" evidence="6">
    <location>
        <begin position="14"/>
        <end position="24"/>
    </location>
</feature>
<sequence>MSPSKASKGSKKSASPEKAPKDKSAAAPEPGPSKPTKVAKPIVPAAEADDEEDATLEEDDADSDADSDDDGVDEAGMERLMNALGEDGLDEFEQMQLHVALGGDAGDDNEEDEDTSDEEFTLDKNAEDGASDSGSASDSDVGEDEDEDEGDFEDEEGEEQDVALDDVESVDEDAVPRQKIEIDNTVALARIRETIQLDPSLPWTETLVLTYPNTIDADVDDDLNRELAFYKQALHSATAARALATKHSFPFTRPADYFAEMVKSDAHMERIRQRLLDESAGIKKSDDKRREREGKKFGKQVQIEKLKERERGKKEMEERLKGLKRKRGDMLDKPSVDDGEFDIAVEDALADRPAKRGRSAAGASSRGGRDSSEGGRGRGGARGGRGLSRNSRDQKFGFGGAGKRAKSNTRESTDDFGGGKRGRGGFGGRGGGRGGRGGGGGRGGARGGGGGAGGSKRLGKGRRITARSKT</sequence>
<evidence type="ECO:0000256" key="6">
    <source>
        <dbReference type="SAM" id="MobiDB-lite"/>
    </source>
</evidence>
<dbReference type="GO" id="GO:0030687">
    <property type="term" value="C:preribosome, large subunit precursor"/>
    <property type="evidence" value="ECO:0007669"/>
    <property type="project" value="TreeGrafter"/>
</dbReference>
<accession>A0AAD7F245</accession>
<gene>
    <name evidence="7" type="ORF">DFH08DRAFT_1073429</name>
</gene>
<dbReference type="EMBL" id="JARIHO010000003">
    <property type="protein sequence ID" value="KAJ7364911.1"/>
    <property type="molecule type" value="Genomic_DNA"/>
</dbReference>
<feature type="region of interest" description="Disordered" evidence="6">
    <location>
        <begin position="1"/>
        <end position="175"/>
    </location>
</feature>
<feature type="region of interest" description="Disordered" evidence="6">
    <location>
        <begin position="351"/>
        <end position="470"/>
    </location>
</feature>
<dbReference type="GO" id="GO:0042273">
    <property type="term" value="P:ribosomal large subunit biogenesis"/>
    <property type="evidence" value="ECO:0007669"/>
    <property type="project" value="TreeGrafter"/>
</dbReference>
<feature type="compositionally biased region" description="Basic residues" evidence="6">
    <location>
        <begin position="457"/>
        <end position="470"/>
    </location>
</feature>
<comment type="similarity">
    <text evidence="2">Belongs to the EBP2 family.</text>
</comment>
<dbReference type="PANTHER" id="PTHR13028">
    <property type="entry name" value="RRNA PROCESSING PROTEIN EBNA1-BINDING PROTEIN-RELATED"/>
    <property type="match status" value="1"/>
</dbReference>
<evidence type="ECO:0000313" key="8">
    <source>
        <dbReference type="Proteomes" id="UP001218218"/>
    </source>
</evidence>
<feature type="compositionally biased region" description="Acidic residues" evidence="6">
    <location>
        <begin position="47"/>
        <end position="75"/>
    </location>
</feature>
<feature type="compositionally biased region" description="Gly residues" evidence="6">
    <location>
        <begin position="377"/>
        <end position="386"/>
    </location>
</feature>
<dbReference type="Proteomes" id="UP001218218">
    <property type="component" value="Unassembled WGS sequence"/>
</dbReference>
<dbReference type="InterPro" id="IPR008610">
    <property type="entry name" value="Ebp2"/>
</dbReference>
<evidence type="ECO:0000256" key="1">
    <source>
        <dbReference type="ARBA" id="ARBA00004604"/>
    </source>
</evidence>
<protein>
    <submittedName>
        <fullName evidence="7">Eukaryotic rRNA processing protein EBP2-domain-containing protein</fullName>
    </submittedName>
</protein>
<reference evidence="7" key="1">
    <citation type="submission" date="2023-03" db="EMBL/GenBank/DDBJ databases">
        <title>Massive genome expansion in bonnet fungi (Mycena s.s.) driven by repeated elements and novel gene families across ecological guilds.</title>
        <authorList>
            <consortium name="Lawrence Berkeley National Laboratory"/>
            <person name="Harder C.B."/>
            <person name="Miyauchi S."/>
            <person name="Viragh M."/>
            <person name="Kuo A."/>
            <person name="Thoen E."/>
            <person name="Andreopoulos B."/>
            <person name="Lu D."/>
            <person name="Skrede I."/>
            <person name="Drula E."/>
            <person name="Henrissat B."/>
            <person name="Morin E."/>
            <person name="Kohler A."/>
            <person name="Barry K."/>
            <person name="LaButti K."/>
            <person name="Morin E."/>
            <person name="Salamov A."/>
            <person name="Lipzen A."/>
            <person name="Mereny Z."/>
            <person name="Hegedus B."/>
            <person name="Baldrian P."/>
            <person name="Stursova M."/>
            <person name="Weitz H."/>
            <person name="Taylor A."/>
            <person name="Grigoriev I.V."/>
            <person name="Nagy L.G."/>
            <person name="Martin F."/>
            <person name="Kauserud H."/>
        </authorList>
    </citation>
    <scope>NUCLEOTIDE SEQUENCE</scope>
    <source>
        <strain evidence="7">CBHHK002</strain>
    </source>
</reference>
<dbReference type="GO" id="GO:0006364">
    <property type="term" value="P:rRNA processing"/>
    <property type="evidence" value="ECO:0007669"/>
    <property type="project" value="TreeGrafter"/>
</dbReference>
<dbReference type="GO" id="GO:0034399">
    <property type="term" value="C:nuclear periphery"/>
    <property type="evidence" value="ECO:0007669"/>
    <property type="project" value="TreeGrafter"/>
</dbReference>
<feature type="compositionally biased region" description="Basic and acidic residues" evidence="6">
    <location>
        <begin position="367"/>
        <end position="376"/>
    </location>
</feature>
<keyword evidence="5" id="KW-0539">Nucleus</keyword>
<dbReference type="AlphaFoldDB" id="A0AAD7F245"/>
<feature type="compositionally biased region" description="Basic and acidic residues" evidence="6">
    <location>
        <begin position="307"/>
        <end position="321"/>
    </location>
</feature>
<name>A0AAD7F245_9AGAR</name>
<comment type="caution">
    <text evidence="7">The sequence shown here is derived from an EMBL/GenBank/DDBJ whole genome shotgun (WGS) entry which is preliminary data.</text>
</comment>
<feature type="compositionally biased region" description="Acidic residues" evidence="6">
    <location>
        <begin position="105"/>
        <end position="120"/>
    </location>
</feature>
<evidence type="ECO:0000256" key="2">
    <source>
        <dbReference type="ARBA" id="ARBA00007336"/>
    </source>
</evidence>
<evidence type="ECO:0000313" key="7">
    <source>
        <dbReference type="EMBL" id="KAJ7364911.1"/>
    </source>
</evidence>
<feature type="compositionally biased region" description="Low complexity" evidence="6">
    <location>
        <begin position="1"/>
        <end position="13"/>
    </location>
</feature>
<keyword evidence="3" id="KW-0690">Ribosome biogenesis</keyword>
<feature type="compositionally biased region" description="Acidic residues" evidence="6">
    <location>
        <begin position="140"/>
        <end position="173"/>
    </location>
</feature>
<evidence type="ECO:0000256" key="3">
    <source>
        <dbReference type="ARBA" id="ARBA00022517"/>
    </source>
</evidence>